<gene>
    <name evidence="2" type="ORF">SPIL2461_LOCUS20138</name>
</gene>
<feature type="non-terminal residue" evidence="2">
    <location>
        <position position="1"/>
    </location>
</feature>
<protein>
    <submittedName>
        <fullName evidence="2">Uncharacterized protein</fullName>
    </submittedName>
</protein>
<proteinExistence type="predicted"/>
<evidence type="ECO:0000313" key="2">
    <source>
        <dbReference type="EMBL" id="CAE7710625.1"/>
    </source>
</evidence>
<feature type="compositionally biased region" description="Acidic residues" evidence="1">
    <location>
        <begin position="47"/>
        <end position="56"/>
    </location>
</feature>
<sequence>MRCSQHPAQRFGNKSRCWKAKQGSYVNGDEEGSERWEDETGAYIEEDHPEEDPEDDEAVYLSEAYREWEVHYLRRLAMRIHRLLTLELDRAEEALFAVFVQHDANLDGRVRGEEASKLMQASKTVMLPLNASLNELSA</sequence>
<feature type="region of interest" description="Disordered" evidence="1">
    <location>
        <begin position="22"/>
        <end position="56"/>
    </location>
</feature>
<comment type="caution">
    <text evidence="2">The sequence shown here is derived from an EMBL/GenBank/DDBJ whole genome shotgun (WGS) entry which is preliminary data.</text>
</comment>
<accession>A0A812X202</accession>
<dbReference type="OrthoDB" id="10394277at2759"/>
<reference evidence="2" key="1">
    <citation type="submission" date="2021-02" db="EMBL/GenBank/DDBJ databases">
        <authorList>
            <person name="Dougan E. K."/>
            <person name="Rhodes N."/>
            <person name="Thang M."/>
            <person name="Chan C."/>
        </authorList>
    </citation>
    <scope>NUCLEOTIDE SEQUENCE</scope>
</reference>
<feature type="compositionally biased region" description="Acidic residues" evidence="1">
    <location>
        <begin position="28"/>
        <end position="40"/>
    </location>
</feature>
<evidence type="ECO:0000313" key="3">
    <source>
        <dbReference type="Proteomes" id="UP000649617"/>
    </source>
</evidence>
<dbReference type="EMBL" id="CAJNIZ010045105">
    <property type="protein sequence ID" value="CAE7710625.1"/>
    <property type="molecule type" value="Genomic_DNA"/>
</dbReference>
<name>A0A812X202_SYMPI</name>
<keyword evidence="3" id="KW-1185">Reference proteome</keyword>
<dbReference type="AlphaFoldDB" id="A0A812X202"/>
<organism evidence="2 3">
    <name type="scientific">Symbiodinium pilosum</name>
    <name type="common">Dinoflagellate</name>
    <dbReference type="NCBI Taxonomy" id="2952"/>
    <lineage>
        <taxon>Eukaryota</taxon>
        <taxon>Sar</taxon>
        <taxon>Alveolata</taxon>
        <taxon>Dinophyceae</taxon>
        <taxon>Suessiales</taxon>
        <taxon>Symbiodiniaceae</taxon>
        <taxon>Symbiodinium</taxon>
    </lineage>
</organism>
<evidence type="ECO:0000256" key="1">
    <source>
        <dbReference type="SAM" id="MobiDB-lite"/>
    </source>
</evidence>
<dbReference type="Proteomes" id="UP000649617">
    <property type="component" value="Unassembled WGS sequence"/>
</dbReference>